<dbReference type="SMART" id="SM00248">
    <property type="entry name" value="ANK"/>
    <property type="match status" value="2"/>
</dbReference>
<dbReference type="GO" id="GO:0005634">
    <property type="term" value="C:nucleus"/>
    <property type="evidence" value="ECO:0000318"/>
    <property type="project" value="GO_Central"/>
</dbReference>
<evidence type="ECO:0000256" key="3">
    <source>
        <dbReference type="PROSITE-ProRule" id="PRU00023"/>
    </source>
</evidence>
<dbReference type="AlphaFoldDB" id="B3RVY3"/>
<evidence type="ECO:0000313" key="5">
    <source>
        <dbReference type="Proteomes" id="UP000009022"/>
    </source>
</evidence>
<dbReference type="Gene3D" id="1.25.40.20">
    <property type="entry name" value="Ankyrin repeat-containing domain"/>
    <property type="match status" value="1"/>
</dbReference>
<dbReference type="eggNOG" id="KOG4214">
    <property type="taxonomic scope" value="Eukaryota"/>
</dbReference>
<reference evidence="4 5" key="1">
    <citation type="journal article" date="2008" name="Nature">
        <title>The Trichoplax genome and the nature of placozoans.</title>
        <authorList>
            <person name="Srivastava M."/>
            <person name="Begovic E."/>
            <person name="Chapman J."/>
            <person name="Putnam N.H."/>
            <person name="Hellsten U."/>
            <person name="Kawashima T."/>
            <person name="Kuo A."/>
            <person name="Mitros T."/>
            <person name="Salamov A."/>
            <person name="Carpenter M.L."/>
            <person name="Signorovitch A.Y."/>
            <person name="Moreno M.A."/>
            <person name="Kamm K."/>
            <person name="Grimwood J."/>
            <person name="Schmutz J."/>
            <person name="Shapiro H."/>
            <person name="Grigoriev I.V."/>
            <person name="Buss L.W."/>
            <person name="Schierwater B."/>
            <person name="Dellaporta S.L."/>
            <person name="Rokhsar D.S."/>
        </authorList>
    </citation>
    <scope>NUCLEOTIDE SEQUENCE [LARGE SCALE GENOMIC DNA]</scope>
    <source>
        <strain evidence="4 5">Grell-BS-1999</strain>
    </source>
</reference>
<dbReference type="KEGG" id="tad:TRIADDRAFT_24456"/>
<dbReference type="SUPFAM" id="SSF48403">
    <property type="entry name" value="Ankyrin repeat"/>
    <property type="match status" value="1"/>
</dbReference>
<evidence type="ECO:0000256" key="1">
    <source>
        <dbReference type="ARBA" id="ARBA00022737"/>
    </source>
</evidence>
<dbReference type="InterPro" id="IPR050745">
    <property type="entry name" value="Multifunctional_regulatory"/>
</dbReference>
<dbReference type="OrthoDB" id="426293at2759"/>
<dbReference type="Pfam" id="PF12796">
    <property type="entry name" value="Ank_2"/>
    <property type="match status" value="1"/>
</dbReference>
<evidence type="ECO:0000313" key="4">
    <source>
        <dbReference type="EMBL" id="EDV26079.1"/>
    </source>
</evidence>
<feature type="repeat" description="ANK" evidence="3">
    <location>
        <begin position="34"/>
        <end position="66"/>
    </location>
</feature>
<dbReference type="PROSITE" id="PS50088">
    <property type="entry name" value="ANK_REPEAT"/>
    <property type="match status" value="2"/>
</dbReference>
<dbReference type="GO" id="GO:2000812">
    <property type="term" value="P:regulation of barbed-end actin filament capping"/>
    <property type="evidence" value="ECO:0000318"/>
    <property type="project" value="GO_Central"/>
</dbReference>
<protein>
    <submittedName>
        <fullName evidence="4">Uncharacterized protein</fullName>
    </submittedName>
</protein>
<dbReference type="RefSeq" id="XP_002112112.1">
    <property type="nucleotide sequence ID" value="XM_002112076.1"/>
</dbReference>
<dbReference type="InParanoid" id="B3RVY3"/>
<dbReference type="Proteomes" id="UP000009022">
    <property type="component" value="Unassembled WGS sequence"/>
</dbReference>
<accession>B3RVY3</accession>
<gene>
    <name evidence="4" type="ORF">TRIADDRAFT_24456</name>
</gene>
<dbReference type="HOGENOM" id="CLU_000134_45_7_1"/>
<name>B3RVY3_TRIAD</name>
<dbReference type="OMA" id="TALIDCT"/>
<dbReference type="PANTHER" id="PTHR24189">
    <property type="entry name" value="MYOTROPHIN"/>
    <property type="match status" value="1"/>
</dbReference>
<keyword evidence="5" id="KW-1185">Reference proteome</keyword>
<evidence type="ECO:0000256" key="2">
    <source>
        <dbReference type="ARBA" id="ARBA00023043"/>
    </source>
</evidence>
<dbReference type="CTD" id="6752823"/>
<sequence length="118" mass="12937">MSDNLIWAIKNGDLEAVKMTISSQNIDVNGQLQSGRMPLHYAADYGQAKVMDYLLDQGANINQLDKHGISPLLAAIWEGHTNCVKLLIDRGADKNAKAPSGNSYIQEAESQEIRQLLA</sequence>
<keyword evidence="1" id="KW-0677">Repeat</keyword>
<dbReference type="GeneID" id="6752823"/>
<organism evidence="4 5">
    <name type="scientific">Trichoplax adhaerens</name>
    <name type="common">Trichoplax reptans</name>
    <dbReference type="NCBI Taxonomy" id="10228"/>
    <lineage>
        <taxon>Eukaryota</taxon>
        <taxon>Metazoa</taxon>
        <taxon>Placozoa</taxon>
        <taxon>Uniplacotomia</taxon>
        <taxon>Trichoplacea</taxon>
        <taxon>Trichoplacidae</taxon>
        <taxon>Trichoplax</taxon>
    </lineage>
</organism>
<dbReference type="InterPro" id="IPR002110">
    <property type="entry name" value="Ankyrin_rpt"/>
</dbReference>
<dbReference type="InterPro" id="IPR036770">
    <property type="entry name" value="Ankyrin_rpt-contain_sf"/>
</dbReference>
<dbReference type="PANTHER" id="PTHR24189:SF69">
    <property type="entry name" value="MYOTROPHIN"/>
    <property type="match status" value="1"/>
</dbReference>
<dbReference type="EMBL" id="DS985244">
    <property type="protein sequence ID" value="EDV26079.1"/>
    <property type="molecule type" value="Genomic_DNA"/>
</dbReference>
<keyword evidence="2 3" id="KW-0040">ANK repeat</keyword>
<dbReference type="PhylomeDB" id="B3RVY3"/>
<dbReference type="PROSITE" id="PS50297">
    <property type="entry name" value="ANK_REP_REGION"/>
    <property type="match status" value="2"/>
</dbReference>
<dbReference type="GO" id="GO:0005737">
    <property type="term" value="C:cytoplasm"/>
    <property type="evidence" value="ECO:0000318"/>
    <property type="project" value="GO_Central"/>
</dbReference>
<feature type="repeat" description="ANK" evidence="3">
    <location>
        <begin position="67"/>
        <end position="99"/>
    </location>
</feature>
<dbReference type="STRING" id="10228.B3RVY3"/>
<dbReference type="PRINTS" id="PR01415">
    <property type="entry name" value="ANKYRIN"/>
</dbReference>
<proteinExistence type="predicted"/>